<dbReference type="InterPro" id="IPR036388">
    <property type="entry name" value="WH-like_DNA-bd_sf"/>
</dbReference>
<proteinExistence type="predicted"/>
<protein>
    <recommendedName>
        <fullName evidence="2">HTH marR-type domain-containing protein</fullName>
    </recommendedName>
</protein>
<dbReference type="EMBL" id="UINC01069856">
    <property type="protein sequence ID" value="SVC03563.1"/>
    <property type="molecule type" value="Genomic_DNA"/>
</dbReference>
<accession>A0A382IXC8</accession>
<evidence type="ECO:0000313" key="1">
    <source>
        <dbReference type="EMBL" id="SVC03563.1"/>
    </source>
</evidence>
<organism evidence="1">
    <name type="scientific">marine metagenome</name>
    <dbReference type="NCBI Taxonomy" id="408172"/>
    <lineage>
        <taxon>unclassified sequences</taxon>
        <taxon>metagenomes</taxon>
        <taxon>ecological metagenomes</taxon>
    </lineage>
</organism>
<reference evidence="1" key="1">
    <citation type="submission" date="2018-05" db="EMBL/GenBank/DDBJ databases">
        <authorList>
            <person name="Lanie J.A."/>
            <person name="Ng W.-L."/>
            <person name="Kazmierczak K.M."/>
            <person name="Andrzejewski T.M."/>
            <person name="Davidsen T.M."/>
            <person name="Wayne K.J."/>
            <person name="Tettelin H."/>
            <person name="Glass J.I."/>
            <person name="Rusch D."/>
            <person name="Podicherti R."/>
            <person name="Tsui H.-C.T."/>
            <person name="Winkler M.E."/>
        </authorList>
    </citation>
    <scope>NUCLEOTIDE SEQUENCE</scope>
</reference>
<dbReference type="SUPFAM" id="SSF46785">
    <property type="entry name" value="Winged helix' DNA-binding domain"/>
    <property type="match status" value="1"/>
</dbReference>
<evidence type="ECO:0008006" key="2">
    <source>
        <dbReference type="Google" id="ProtNLM"/>
    </source>
</evidence>
<name>A0A382IXC8_9ZZZZ</name>
<dbReference type="AlphaFoldDB" id="A0A382IXC8"/>
<sequence length="94" mass="10785">MKKELSNLFELRQALEACEKDVGLDHLSEVERAVFSFITSNENVTITSITKHPYFNKYSLSTIKRAVLFLQNDGLIKSQKSKTDAREMHLTHSI</sequence>
<gene>
    <name evidence="1" type="ORF">METZ01_LOCUS256417</name>
</gene>
<dbReference type="InterPro" id="IPR036390">
    <property type="entry name" value="WH_DNA-bd_sf"/>
</dbReference>
<dbReference type="Gene3D" id="1.10.10.10">
    <property type="entry name" value="Winged helix-like DNA-binding domain superfamily/Winged helix DNA-binding domain"/>
    <property type="match status" value="1"/>
</dbReference>